<evidence type="ECO:0000313" key="3">
    <source>
        <dbReference type="EMBL" id="NDU93300.1"/>
    </source>
</evidence>
<comment type="caution">
    <text evidence="3">The sequence shown here is derived from an EMBL/GenBank/DDBJ whole genome shotgun (WGS) entry which is preliminary data.</text>
</comment>
<keyword evidence="2" id="KW-0378">Hydrolase</keyword>
<reference evidence="3 4" key="1">
    <citation type="submission" date="2020-02" db="EMBL/GenBank/DDBJ databases">
        <title>Draft genome sequence of two Spirosoma agri KCTC 52727 and Spirosoma terrae KCTC 52035.</title>
        <authorList>
            <person name="Rojas J."/>
            <person name="Ambika Manirajan B."/>
            <person name="Suarez C."/>
            <person name="Ratering S."/>
            <person name="Schnell S."/>
        </authorList>
    </citation>
    <scope>NUCLEOTIDE SEQUENCE [LARGE SCALE GENOMIC DNA]</scope>
    <source>
        <strain evidence="3 4">KCTC 52035</strain>
    </source>
</reference>
<dbReference type="AlphaFoldDB" id="A0A6L9KZ41"/>
<dbReference type="PANTHER" id="PTHR30023">
    <property type="entry name" value="D-ALANYL-D-ALANINE CARBOXYPEPTIDASE"/>
    <property type="match status" value="1"/>
</dbReference>
<dbReference type="GO" id="GO:0004185">
    <property type="term" value="F:serine-type carboxypeptidase activity"/>
    <property type="evidence" value="ECO:0007669"/>
    <property type="project" value="InterPro"/>
</dbReference>
<gene>
    <name evidence="3" type="ORF">GK108_00290</name>
</gene>
<dbReference type="EMBL" id="JAAFZH010000001">
    <property type="protein sequence ID" value="NDU93300.1"/>
    <property type="molecule type" value="Genomic_DNA"/>
</dbReference>
<name>A0A6L9KZ41_9BACT</name>
<dbReference type="InterPro" id="IPR000667">
    <property type="entry name" value="Peptidase_S13"/>
</dbReference>
<dbReference type="PRINTS" id="PR00922">
    <property type="entry name" value="DADACBPTASE3"/>
</dbReference>
<dbReference type="Pfam" id="PF02113">
    <property type="entry name" value="Peptidase_S13"/>
    <property type="match status" value="2"/>
</dbReference>
<dbReference type="GO" id="GO:0006508">
    <property type="term" value="P:proteolysis"/>
    <property type="evidence" value="ECO:0007669"/>
    <property type="project" value="InterPro"/>
</dbReference>
<dbReference type="GO" id="GO:0000270">
    <property type="term" value="P:peptidoglycan metabolic process"/>
    <property type="evidence" value="ECO:0007669"/>
    <property type="project" value="TreeGrafter"/>
</dbReference>
<dbReference type="Proteomes" id="UP000474175">
    <property type="component" value="Unassembled WGS sequence"/>
</dbReference>
<dbReference type="RefSeq" id="WP_163941058.1">
    <property type="nucleotide sequence ID" value="NZ_JAAFZH010000001.1"/>
</dbReference>
<keyword evidence="4" id="KW-1185">Reference proteome</keyword>
<sequence length="429" mass="48531">MPILSRLALLSLVIACQISCSPSRRLSRDLRTNPLYTDHFMGVALYDPMQQRSLIQHNADKPFTPASNTKLVSFYAGLLSLRDSLPAFRYTIRRDVANGDSLIVWGVGNPLLLHPDLPDTTLLTFLRNRPERIFFSATNYDGPRFGPGWAWDDYNDDYMPELAALPIFGNVIRYRNEQVSPRRFIDSIRVITSSSSPKGLRRSEFTNQLVRTVTDRPLRQDVPFRWSPELAAQLLADTLRRPINVVSMTMPPDARLVRSTPTDSLYKRMLQVSDNQFAEQVLFMASAERSTGKLDPVSELKRITDSLHFSAGSARWVDGSGLSRYNLFTPNVLVNLLTKIASRVSQQRLFALLPAAGQSGTLRTLSTTNNPYIFAKSGSMTGVYNLSGYIQTKRGKVLYFSVMNNNFTQSVSEMRKRTADFLKLVHERF</sequence>
<dbReference type="InterPro" id="IPR012338">
    <property type="entry name" value="Beta-lactam/transpept-like"/>
</dbReference>
<comment type="similarity">
    <text evidence="1">Belongs to the peptidase S13 family.</text>
</comment>
<protein>
    <submittedName>
        <fullName evidence="3">Peptidase S13</fullName>
    </submittedName>
</protein>
<dbReference type="PANTHER" id="PTHR30023:SF0">
    <property type="entry name" value="PENICILLIN-SENSITIVE CARBOXYPEPTIDASE A"/>
    <property type="match status" value="1"/>
</dbReference>
<evidence type="ECO:0000313" key="4">
    <source>
        <dbReference type="Proteomes" id="UP000474175"/>
    </source>
</evidence>
<organism evidence="3 4">
    <name type="scientific">Spirosoma terrae</name>
    <dbReference type="NCBI Taxonomy" id="1968276"/>
    <lineage>
        <taxon>Bacteria</taxon>
        <taxon>Pseudomonadati</taxon>
        <taxon>Bacteroidota</taxon>
        <taxon>Cytophagia</taxon>
        <taxon>Cytophagales</taxon>
        <taxon>Cytophagaceae</taxon>
        <taxon>Spirosoma</taxon>
    </lineage>
</organism>
<proteinExistence type="inferred from homology"/>
<dbReference type="Gene3D" id="3.40.710.10">
    <property type="entry name" value="DD-peptidase/beta-lactamase superfamily"/>
    <property type="match status" value="2"/>
</dbReference>
<accession>A0A6L9KZ41</accession>
<dbReference type="SUPFAM" id="SSF56601">
    <property type="entry name" value="beta-lactamase/transpeptidase-like"/>
    <property type="match status" value="1"/>
</dbReference>
<evidence type="ECO:0000256" key="2">
    <source>
        <dbReference type="ARBA" id="ARBA00022801"/>
    </source>
</evidence>
<evidence type="ECO:0000256" key="1">
    <source>
        <dbReference type="ARBA" id="ARBA00006096"/>
    </source>
</evidence>